<gene>
    <name evidence="2" type="ORF">J0X15_12405</name>
</gene>
<organism evidence="2 3">
    <name type="scientific">Roseibium limicola</name>
    <dbReference type="NCBI Taxonomy" id="2816037"/>
    <lineage>
        <taxon>Bacteria</taxon>
        <taxon>Pseudomonadati</taxon>
        <taxon>Pseudomonadota</taxon>
        <taxon>Alphaproteobacteria</taxon>
        <taxon>Hyphomicrobiales</taxon>
        <taxon>Stappiaceae</taxon>
        <taxon>Roseibium</taxon>
    </lineage>
</organism>
<dbReference type="Proteomes" id="UP000664779">
    <property type="component" value="Unassembled WGS sequence"/>
</dbReference>
<evidence type="ECO:0000313" key="3">
    <source>
        <dbReference type="Proteomes" id="UP000664779"/>
    </source>
</evidence>
<protein>
    <submittedName>
        <fullName evidence="2">DUF2730 family protein</fullName>
    </submittedName>
</protein>
<dbReference type="Pfam" id="PF10805">
    <property type="entry name" value="DUF2730"/>
    <property type="match status" value="1"/>
</dbReference>
<comment type="caution">
    <text evidence="2">The sequence shown here is derived from an EMBL/GenBank/DDBJ whole genome shotgun (WGS) entry which is preliminary data.</text>
</comment>
<name>A0A939J7C4_9HYPH</name>
<accession>A0A939J7C4</accession>
<dbReference type="AlphaFoldDB" id="A0A939J7C4"/>
<evidence type="ECO:0000256" key="1">
    <source>
        <dbReference type="SAM" id="Phobius"/>
    </source>
</evidence>
<keyword evidence="3" id="KW-1185">Reference proteome</keyword>
<keyword evidence="1" id="KW-0812">Transmembrane</keyword>
<dbReference type="InterPro" id="IPR020269">
    <property type="entry name" value="Phage_Mu_Releasin"/>
</dbReference>
<dbReference type="RefSeq" id="WP_206941171.1">
    <property type="nucleotide sequence ID" value="NZ_JAFLNF010000005.1"/>
</dbReference>
<keyword evidence="1" id="KW-0472">Membrane</keyword>
<evidence type="ECO:0000313" key="2">
    <source>
        <dbReference type="EMBL" id="MBO0346027.1"/>
    </source>
</evidence>
<dbReference type="EMBL" id="JAFLNF010000005">
    <property type="protein sequence ID" value="MBO0346027.1"/>
    <property type="molecule type" value="Genomic_DNA"/>
</dbReference>
<proteinExistence type="predicted"/>
<keyword evidence="1" id="KW-1133">Transmembrane helix</keyword>
<sequence length="115" mass="12498">MIDAKTLEAVFSISGMVFGFMALIIAWLTRGSRANALEIQKLKDDNDAQADRIKSLETHTANLPTKDDFHSLDLKLSEMGGNLDTVSTKLEAVGRVANRIDDYLLTNTVNGGGKS</sequence>
<feature type="transmembrane region" description="Helical" evidence="1">
    <location>
        <begin position="6"/>
        <end position="28"/>
    </location>
</feature>
<reference evidence="2" key="1">
    <citation type="submission" date="2021-03" db="EMBL/GenBank/DDBJ databases">
        <title>Roseibium sp. CAU 1637 isolated from Incheon.</title>
        <authorList>
            <person name="Kim W."/>
        </authorList>
    </citation>
    <scope>NUCLEOTIDE SEQUENCE</scope>
    <source>
        <strain evidence="2">CAU 1637</strain>
    </source>
</reference>